<keyword evidence="3" id="KW-1185">Reference proteome</keyword>
<organism evidence="2 3">
    <name type="scientific">Tenuifilum thalassicum</name>
    <dbReference type="NCBI Taxonomy" id="2590900"/>
    <lineage>
        <taxon>Bacteria</taxon>
        <taxon>Pseudomonadati</taxon>
        <taxon>Bacteroidota</taxon>
        <taxon>Bacteroidia</taxon>
        <taxon>Bacteroidales</taxon>
        <taxon>Tenuifilaceae</taxon>
        <taxon>Tenuifilum</taxon>
    </lineage>
</organism>
<keyword evidence="1" id="KW-0812">Transmembrane</keyword>
<protein>
    <recommendedName>
        <fullName evidence="4">Aromatic hydrocarbon degradation protein</fullName>
    </recommendedName>
</protein>
<dbReference type="Proteomes" id="UP000500961">
    <property type="component" value="Chromosome"/>
</dbReference>
<gene>
    <name evidence="2" type="ORF">FHG85_05335</name>
</gene>
<feature type="transmembrane region" description="Helical" evidence="1">
    <location>
        <begin position="6"/>
        <end position="24"/>
    </location>
</feature>
<dbReference type="EMBL" id="CP041345">
    <property type="protein sequence ID" value="QKG79706.1"/>
    <property type="molecule type" value="Genomic_DNA"/>
</dbReference>
<accession>A0A7D4CGC4</accession>
<dbReference type="AlphaFoldDB" id="A0A7D4CGC4"/>
<evidence type="ECO:0000256" key="1">
    <source>
        <dbReference type="SAM" id="Phobius"/>
    </source>
</evidence>
<keyword evidence="1" id="KW-1133">Transmembrane helix</keyword>
<sequence length="511" mass="57081">MKTNPIKYYVLTIGFGFISSILFAQSYSDGLRFSQTTNNGTARFVSMGGAFGALGADFSSIGVNPAGLGVYKSGEFTITPSFKSQKVSSNFLGVSASDNKNRLYLDNLGFVMSFKPYKTEEKGLLSYNIAFGYNRTNDFYSNTITLGDYNKYSIMDYFSSITSGNYTPQQLEYSDNYDPFNGLGASAWESVMAWNTYLLYEYDNATGNYTPAIFLEDSVNYRNIVTTEGGSGEFTIAFGGNISNTFYFGASLGITDFNYTYTSTYEEAAKNSNGTWPNGDRFYSLNYKQYIETKGTGYNLKIGGIYVPTPEVRLGVSLHTPTFYNFDDAFSSSIVTDFDTASTAVNFISNSPFGKYDYHFETPMKLIGSAAFIIMQKGLISIDVEYVNYSAMRFRKGGDGYNFWNLNSQMDNVFKNTLNYGIGGEYKLGNLSLRGGYSFYPSPYKSGYINEKSNIQQFSGGLGYRSRNISIDLAYLRTMQDLKAVFYNGDIPIVTNKIRDSKVLLTFGFRF</sequence>
<keyword evidence="1" id="KW-0472">Membrane</keyword>
<dbReference type="Gene3D" id="2.40.160.60">
    <property type="entry name" value="Outer membrane protein transport protein (OMPP1/FadL/TodX)"/>
    <property type="match status" value="1"/>
</dbReference>
<evidence type="ECO:0000313" key="3">
    <source>
        <dbReference type="Proteomes" id="UP000500961"/>
    </source>
</evidence>
<dbReference type="SUPFAM" id="SSF56935">
    <property type="entry name" value="Porins"/>
    <property type="match status" value="1"/>
</dbReference>
<name>A0A7D4CGC4_9BACT</name>
<evidence type="ECO:0008006" key="4">
    <source>
        <dbReference type="Google" id="ProtNLM"/>
    </source>
</evidence>
<reference evidence="2 3" key="1">
    <citation type="submission" date="2019-07" db="EMBL/GenBank/DDBJ databases">
        <title>Thalassofilum flectens gen. nov., sp. nov., a novel moderate thermophilic anaerobe from a shallow sea hot spring in Kunashir Island (Russia), representing a new family in the order Bacteroidales, and proposal of Thalassofilacea fam. nov.</title>
        <authorList>
            <person name="Kochetkova T.V."/>
            <person name="Podosokorskaya O.A."/>
            <person name="Novikov A."/>
            <person name="Elcheninov A.G."/>
            <person name="Toshchakov S.V."/>
            <person name="Kublanov I.V."/>
        </authorList>
    </citation>
    <scope>NUCLEOTIDE SEQUENCE [LARGE SCALE GENOMIC DNA]</scope>
    <source>
        <strain evidence="2 3">38-H</strain>
    </source>
</reference>
<evidence type="ECO:0000313" key="2">
    <source>
        <dbReference type="EMBL" id="QKG79706.1"/>
    </source>
</evidence>
<dbReference type="RefSeq" id="WP_173073727.1">
    <property type="nucleotide sequence ID" value="NZ_CP041345.1"/>
</dbReference>
<dbReference type="KEGG" id="ttz:FHG85_05335"/>
<proteinExistence type="predicted"/>